<dbReference type="GO" id="GO:0006355">
    <property type="term" value="P:regulation of DNA-templated transcription"/>
    <property type="evidence" value="ECO:0007669"/>
    <property type="project" value="InterPro"/>
</dbReference>
<dbReference type="PATRIC" id="fig|999552.6.peg.3429"/>
<dbReference type="HOGENOM" id="CLU_711326_0_0_5"/>
<gene>
    <name evidence="4" type="ORF">METH_17265</name>
</gene>
<dbReference type="KEGG" id="lmd:METH_17265"/>
<dbReference type="GO" id="GO:0000160">
    <property type="term" value="P:phosphorelay signal transduction system"/>
    <property type="evidence" value="ECO:0007669"/>
    <property type="project" value="InterPro"/>
</dbReference>
<sequence length="388" mass="41479">MLDLLAASIGQTVTKTELFAEVWPDVSVTEDSLCQCIADIRRALDDKQRTILRTVPKRGYVLTAPGGFASKQLNEPAPAGKNTVLALEAADGVLTPDILGSLGTGIVCGLAFHQRASRRQLMVAELSGTEAAVRLGLELSEKMRRQGGHSEGRIALDLANAATPSSQGMPCLLAEPRVSRLVSLTAPGEVLATAGIRKAAKDGTGWNFEDLGERCIKGEMIHVFRVMPVTSVAGGLRNTGEGCRPSVAVIPFRALPAEQEDILGEMLADDIISILSQSQELNVMSRLAATAHHKRDPNPAVIRDRLAADSVLSGRYTQSGGRLVLRVELADTRSQMVLWADRIETECSAVLKDLTIACRIASGLRTALGLIEPRQVQIYPAASLGNCM</sequence>
<dbReference type="InterPro" id="IPR016032">
    <property type="entry name" value="Sig_transdc_resp-reg_C-effctor"/>
</dbReference>
<dbReference type="Gene3D" id="1.10.10.10">
    <property type="entry name" value="Winged helix-like DNA-binding domain superfamily/Winged helix DNA-binding domain"/>
    <property type="match status" value="1"/>
</dbReference>
<dbReference type="Gene3D" id="3.40.50.10070">
    <property type="entry name" value="TolB, N-terminal domain"/>
    <property type="match status" value="1"/>
</dbReference>
<evidence type="ECO:0000256" key="1">
    <source>
        <dbReference type="ARBA" id="ARBA00023125"/>
    </source>
</evidence>
<accession>V9VWV0</accession>
<dbReference type="Pfam" id="PF00486">
    <property type="entry name" value="Trans_reg_C"/>
    <property type="match status" value="1"/>
</dbReference>
<feature type="domain" description="OmpR/PhoB-type" evidence="3">
    <location>
        <begin position="1"/>
        <end position="64"/>
    </location>
</feature>
<keyword evidence="5" id="KW-1185">Reference proteome</keyword>
<feature type="DNA-binding region" description="OmpR/PhoB-type" evidence="2">
    <location>
        <begin position="1"/>
        <end position="64"/>
    </location>
</feature>
<protein>
    <recommendedName>
        <fullName evidence="3">OmpR/PhoB-type domain-containing protein</fullName>
    </recommendedName>
</protein>
<organism evidence="4 5">
    <name type="scientific">Leisingera methylohalidivorans DSM 14336</name>
    <dbReference type="NCBI Taxonomy" id="999552"/>
    <lineage>
        <taxon>Bacteria</taxon>
        <taxon>Pseudomonadati</taxon>
        <taxon>Pseudomonadota</taxon>
        <taxon>Alphaproteobacteria</taxon>
        <taxon>Rhodobacterales</taxon>
        <taxon>Roseobacteraceae</taxon>
        <taxon>Leisingera</taxon>
    </lineage>
</organism>
<evidence type="ECO:0000256" key="2">
    <source>
        <dbReference type="PROSITE-ProRule" id="PRU01091"/>
    </source>
</evidence>
<evidence type="ECO:0000259" key="3">
    <source>
        <dbReference type="PROSITE" id="PS51755"/>
    </source>
</evidence>
<name>V9VWV0_9RHOB</name>
<dbReference type="GO" id="GO:0003677">
    <property type="term" value="F:DNA binding"/>
    <property type="evidence" value="ECO:0007669"/>
    <property type="project" value="UniProtKB-UniRule"/>
</dbReference>
<dbReference type="STRING" id="999552.METH_17265"/>
<dbReference type="PROSITE" id="PS51755">
    <property type="entry name" value="OMPR_PHOB"/>
    <property type="match status" value="1"/>
</dbReference>
<dbReference type="InterPro" id="IPR001867">
    <property type="entry name" value="OmpR/PhoB-type_DNA-bd"/>
</dbReference>
<dbReference type="AlphaFoldDB" id="V9VWV0"/>
<reference evidence="4 5" key="1">
    <citation type="submission" date="2013-09" db="EMBL/GenBank/DDBJ databases">
        <authorList>
            <consortium name="DOE Joint Genome Institute"/>
            <person name="Klenk H.-P."/>
            <person name="Huntemann M."/>
            <person name="Han J."/>
            <person name="Chen A."/>
            <person name="Kyrpides N."/>
            <person name="Mavromatis K."/>
            <person name="Markowitz V."/>
            <person name="Palaniappan K."/>
            <person name="Ivanova N."/>
            <person name="Schaumberg A."/>
            <person name="Pati A."/>
            <person name="Liolios K."/>
            <person name="Nordberg H.P."/>
            <person name="Cantor M.N."/>
            <person name="Hua S.X."/>
            <person name="Woyke T."/>
        </authorList>
    </citation>
    <scope>NUCLEOTIDE SEQUENCE [LARGE SCALE GENOMIC DNA]</scope>
    <source>
        <strain evidence="4 5">DSM 14336</strain>
    </source>
</reference>
<dbReference type="Proteomes" id="UP000018780">
    <property type="component" value="Chromosome"/>
</dbReference>
<proteinExistence type="predicted"/>
<dbReference type="InterPro" id="IPR036388">
    <property type="entry name" value="WH-like_DNA-bd_sf"/>
</dbReference>
<evidence type="ECO:0000313" key="4">
    <source>
        <dbReference type="EMBL" id="AHD03236.1"/>
    </source>
</evidence>
<evidence type="ECO:0000313" key="5">
    <source>
        <dbReference type="Proteomes" id="UP000018780"/>
    </source>
</evidence>
<dbReference type="EMBL" id="CP006773">
    <property type="protein sequence ID" value="AHD03236.1"/>
    <property type="molecule type" value="Genomic_DNA"/>
</dbReference>
<dbReference type="SUPFAM" id="SSF46894">
    <property type="entry name" value="C-terminal effector domain of the bipartite response regulators"/>
    <property type="match status" value="1"/>
</dbReference>
<keyword evidence="1 2" id="KW-0238">DNA-binding</keyword>